<dbReference type="GO" id="GO:0031122">
    <property type="term" value="P:cytoplasmic microtubule organization"/>
    <property type="evidence" value="ECO:0007669"/>
    <property type="project" value="TreeGrafter"/>
</dbReference>
<accession>A0A0R3WS35</accession>
<dbReference type="EMBL" id="UYWX01002638">
    <property type="protein sequence ID" value="VDM22873.1"/>
    <property type="molecule type" value="Genomic_DNA"/>
</dbReference>
<evidence type="ECO:0000256" key="3">
    <source>
        <dbReference type="ARBA" id="ARBA00022490"/>
    </source>
</evidence>
<evidence type="ECO:0000259" key="7">
    <source>
        <dbReference type="Pfam" id="PF04130"/>
    </source>
</evidence>
<evidence type="ECO:0000256" key="6">
    <source>
        <dbReference type="RuleBase" id="RU363050"/>
    </source>
</evidence>
<reference evidence="11" key="1">
    <citation type="submission" date="2017-02" db="UniProtKB">
        <authorList>
            <consortium name="WormBaseParasite"/>
        </authorList>
    </citation>
    <scope>IDENTIFICATION</scope>
</reference>
<dbReference type="Proteomes" id="UP000274429">
    <property type="component" value="Unassembled WGS sequence"/>
</dbReference>
<dbReference type="InterPro" id="IPR040457">
    <property type="entry name" value="GCP_C"/>
</dbReference>
<proteinExistence type="inferred from homology"/>
<dbReference type="GO" id="GO:0007020">
    <property type="term" value="P:microtubule nucleation"/>
    <property type="evidence" value="ECO:0007669"/>
    <property type="project" value="InterPro"/>
</dbReference>
<reference evidence="9 10" key="2">
    <citation type="submission" date="2018-11" db="EMBL/GenBank/DDBJ databases">
        <authorList>
            <consortium name="Pathogen Informatics"/>
        </authorList>
    </citation>
    <scope>NUCLEOTIDE SEQUENCE [LARGE SCALE GENOMIC DNA]</scope>
</reference>
<keyword evidence="5 6" id="KW-0206">Cytoskeleton</keyword>
<dbReference type="InterPro" id="IPR041470">
    <property type="entry name" value="GCP_N"/>
</dbReference>
<dbReference type="Pfam" id="PF17681">
    <property type="entry name" value="GCP_N_terminal"/>
    <property type="match status" value="1"/>
</dbReference>
<dbReference type="STRING" id="6205.A0A0R3WS35"/>
<dbReference type="AlphaFoldDB" id="A0A0R3WS35"/>
<dbReference type="GO" id="GO:0005874">
    <property type="term" value="C:microtubule"/>
    <property type="evidence" value="ECO:0007669"/>
    <property type="project" value="UniProtKB-KW"/>
</dbReference>
<dbReference type="OrthoDB" id="78652at2759"/>
<evidence type="ECO:0000259" key="8">
    <source>
        <dbReference type="Pfam" id="PF17681"/>
    </source>
</evidence>
<name>A0A0R3WS35_HYDTA</name>
<evidence type="ECO:0000256" key="1">
    <source>
        <dbReference type="ARBA" id="ARBA00004267"/>
    </source>
</evidence>
<dbReference type="InterPro" id="IPR007259">
    <property type="entry name" value="GCP"/>
</dbReference>
<evidence type="ECO:0000313" key="10">
    <source>
        <dbReference type="Proteomes" id="UP000274429"/>
    </source>
</evidence>
<comment type="similarity">
    <text evidence="2 6">Belongs to the TUBGCP family.</text>
</comment>
<comment type="subcellular location">
    <subcellularLocation>
        <location evidence="1 6">Cytoplasm</location>
        <location evidence="1 6">Cytoskeleton</location>
        <location evidence="1 6">Microtubule organizing center</location>
    </subcellularLocation>
</comment>
<dbReference type="GO" id="GO:0000922">
    <property type="term" value="C:spindle pole"/>
    <property type="evidence" value="ECO:0007669"/>
    <property type="project" value="InterPro"/>
</dbReference>
<evidence type="ECO:0000313" key="11">
    <source>
        <dbReference type="WBParaSite" id="TTAC_0000357501-mRNA-1"/>
    </source>
</evidence>
<dbReference type="PANTHER" id="PTHR19302:SF27">
    <property type="entry name" value="GAMMA-TUBULIN COMPLEX COMPONENT 4"/>
    <property type="match status" value="1"/>
</dbReference>
<dbReference type="GO" id="GO:0000278">
    <property type="term" value="P:mitotic cell cycle"/>
    <property type="evidence" value="ECO:0007669"/>
    <property type="project" value="TreeGrafter"/>
</dbReference>
<dbReference type="WBParaSite" id="TTAC_0000357501-mRNA-1">
    <property type="protein sequence ID" value="TTAC_0000357501-mRNA-1"/>
    <property type="gene ID" value="TTAC_0000357501"/>
</dbReference>
<dbReference type="Pfam" id="PF04130">
    <property type="entry name" value="GCP_C_terminal"/>
    <property type="match status" value="1"/>
</dbReference>
<dbReference type="GO" id="GO:0000930">
    <property type="term" value="C:gamma-tubulin complex"/>
    <property type="evidence" value="ECO:0007669"/>
    <property type="project" value="TreeGrafter"/>
</dbReference>
<feature type="domain" description="Gamma tubulin complex component C-terminal" evidence="7">
    <location>
        <begin position="284"/>
        <end position="612"/>
    </location>
</feature>
<dbReference type="GO" id="GO:0051321">
    <property type="term" value="P:meiotic cell cycle"/>
    <property type="evidence" value="ECO:0007669"/>
    <property type="project" value="TreeGrafter"/>
</dbReference>
<dbReference type="Gene3D" id="1.20.120.1900">
    <property type="entry name" value="Gamma-tubulin complex, C-terminal domain"/>
    <property type="match status" value="1"/>
</dbReference>
<gene>
    <name evidence="9" type="ORF">TTAC_LOCUS3560</name>
</gene>
<evidence type="ECO:0000256" key="5">
    <source>
        <dbReference type="ARBA" id="ARBA00023212"/>
    </source>
</evidence>
<keyword evidence="3 6" id="KW-0963">Cytoplasm</keyword>
<dbReference type="GO" id="GO:0051011">
    <property type="term" value="F:microtubule minus-end binding"/>
    <property type="evidence" value="ECO:0007669"/>
    <property type="project" value="TreeGrafter"/>
</dbReference>
<evidence type="ECO:0000256" key="2">
    <source>
        <dbReference type="ARBA" id="ARBA00010337"/>
    </source>
</evidence>
<keyword evidence="4 6" id="KW-0493">Microtubule</keyword>
<organism evidence="11">
    <name type="scientific">Hydatigena taeniaeformis</name>
    <name type="common">Feline tapeworm</name>
    <name type="synonym">Taenia taeniaeformis</name>
    <dbReference type="NCBI Taxonomy" id="6205"/>
    <lineage>
        <taxon>Eukaryota</taxon>
        <taxon>Metazoa</taxon>
        <taxon>Spiralia</taxon>
        <taxon>Lophotrochozoa</taxon>
        <taxon>Platyhelminthes</taxon>
        <taxon>Cestoda</taxon>
        <taxon>Eucestoda</taxon>
        <taxon>Cyclophyllidea</taxon>
        <taxon>Taeniidae</taxon>
        <taxon>Hydatigera</taxon>
    </lineage>
</organism>
<dbReference type="GO" id="GO:0043015">
    <property type="term" value="F:gamma-tubulin binding"/>
    <property type="evidence" value="ECO:0007669"/>
    <property type="project" value="InterPro"/>
</dbReference>
<dbReference type="InterPro" id="IPR042241">
    <property type="entry name" value="GCP_C_sf"/>
</dbReference>
<keyword evidence="10" id="KW-1185">Reference proteome</keyword>
<evidence type="ECO:0000256" key="4">
    <source>
        <dbReference type="ARBA" id="ARBA00022701"/>
    </source>
</evidence>
<sequence>MLHELIFCLYGFPGDICAHLAADDSSHAPEYRLKLISERLPFIAPCESGLVKQLHQIGEKYLRLQKFIGDFFVPGSGSLYLTALACGLDEVLEEYRGTISSLESDLLKSPYFGITYIFSKVEPFRAVINSLTHLVDLCLKQHQNNSCIINSVLLVNKSPAISSILKHLLQLFRHQLSSWLLYGSINDPYEEFCVSREHELAPHRFPNIISPTLANDILYAGKAVCSGGTELSDHLEATFSQRFVELENSELVDGVDEGLERLIRDIWLYVSETVWRQMFDEFGLVHNLNLVRDVMLLGRGELYVSFLDNLLAEGDGVRSVLDRPIPATVGEAKSLSYKVSAAFLAAVRSVGMEDEELTSRFSAVPVSVLELALNIHENYCSSRFVVSTNPQEEALLSQDLEDGETGAVDYHPTAWDCLRLEFASIPTGLETVFTESTLASYTRLFHFLLTVRRTEHALNAAWRGAKRSINSHTHLLHHQMNFIVNHLNCYLQIDVIASAFERLLKAFGNHSGGQDLGCVEALHEAFLGDLESQTLLHHPRLHSILLRLLYVCRRRQCSDSLKTAADFEHLASTLYTALTAASRVGYIARMKGGGAAGHVSQLILRLDYNHFFTKSQACE</sequence>
<evidence type="ECO:0000313" key="9">
    <source>
        <dbReference type="EMBL" id="VDM22873.1"/>
    </source>
</evidence>
<dbReference type="PANTHER" id="PTHR19302">
    <property type="entry name" value="GAMMA TUBULIN COMPLEX PROTEIN"/>
    <property type="match status" value="1"/>
</dbReference>
<protein>
    <recommendedName>
        <fullName evidence="6">Gamma-tubulin complex component</fullName>
    </recommendedName>
</protein>
<feature type="domain" description="Gamma tubulin complex component protein N-terminal" evidence="8">
    <location>
        <begin position="2"/>
        <end position="281"/>
    </location>
</feature>
<dbReference type="GO" id="GO:0051225">
    <property type="term" value="P:spindle assembly"/>
    <property type="evidence" value="ECO:0007669"/>
    <property type="project" value="TreeGrafter"/>
</dbReference>